<protein>
    <submittedName>
        <fullName evidence="1">Uncharacterized protein</fullName>
    </submittedName>
</protein>
<organism evidence="1 2">
    <name type="scientific">Plectosphaerella plurivora</name>
    <dbReference type="NCBI Taxonomy" id="936078"/>
    <lineage>
        <taxon>Eukaryota</taxon>
        <taxon>Fungi</taxon>
        <taxon>Dikarya</taxon>
        <taxon>Ascomycota</taxon>
        <taxon>Pezizomycotina</taxon>
        <taxon>Sordariomycetes</taxon>
        <taxon>Hypocreomycetidae</taxon>
        <taxon>Glomerellales</taxon>
        <taxon>Plectosphaerellaceae</taxon>
        <taxon>Plectosphaerella</taxon>
    </lineage>
</organism>
<dbReference type="Proteomes" id="UP000770015">
    <property type="component" value="Unassembled WGS sequence"/>
</dbReference>
<comment type="caution">
    <text evidence="1">The sequence shown here is derived from an EMBL/GenBank/DDBJ whole genome shotgun (WGS) entry which is preliminary data.</text>
</comment>
<accession>A0A9P9A8Z8</accession>
<dbReference type="AlphaFoldDB" id="A0A9P9A8Z8"/>
<evidence type="ECO:0000313" key="1">
    <source>
        <dbReference type="EMBL" id="KAH6685097.1"/>
    </source>
</evidence>
<evidence type="ECO:0000313" key="2">
    <source>
        <dbReference type="Proteomes" id="UP000770015"/>
    </source>
</evidence>
<sequence>MDDRWMCRSDGPDVHGNVVVHFYRSWTGREAFQLKATVAAADNESAQDQVARITELIWDKESTAAGSAEEAKVQAIALCRGVLGCEME</sequence>
<proteinExistence type="predicted"/>
<dbReference type="EMBL" id="JAGSXJ010000016">
    <property type="protein sequence ID" value="KAH6685097.1"/>
    <property type="molecule type" value="Genomic_DNA"/>
</dbReference>
<reference evidence="1" key="1">
    <citation type="journal article" date="2021" name="Nat. Commun.">
        <title>Genetic determinants of endophytism in the Arabidopsis root mycobiome.</title>
        <authorList>
            <person name="Mesny F."/>
            <person name="Miyauchi S."/>
            <person name="Thiergart T."/>
            <person name="Pickel B."/>
            <person name="Atanasova L."/>
            <person name="Karlsson M."/>
            <person name="Huettel B."/>
            <person name="Barry K.W."/>
            <person name="Haridas S."/>
            <person name="Chen C."/>
            <person name="Bauer D."/>
            <person name="Andreopoulos W."/>
            <person name="Pangilinan J."/>
            <person name="LaButti K."/>
            <person name="Riley R."/>
            <person name="Lipzen A."/>
            <person name="Clum A."/>
            <person name="Drula E."/>
            <person name="Henrissat B."/>
            <person name="Kohler A."/>
            <person name="Grigoriev I.V."/>
            <person name="Martin F.M."/>
            <person name="Hacquard S."/>
        </authorList>
    </citation>
    <scope>NUCLEOTIDE SEQUENCE</scope>
    <source>
        <strain evidence="1">MPI-SDFR-AT-0117</strain>
    </source>
</reference>
<keyword evidence="2" id="KW-1185">Reference proteome</keyword>
<name>A0A9P9A8Z8_9PEZI</name>
<dbReference type="OrthoDB" id="4521980at2759"/>
<gene>
    <name evidence="1" type="ORF">F5X68DRAFT_210681</name>
</gene>